<dbReference type="Pfam" id="PF13280">
    <property type="entry name" value="WYL"/>
    <property type="match status" value="1"/>
</dbReference>
<dbReference type="InterPro" id="IPR057727">
    <property type="entry name" value="WCX_dom"/>
</dbReference>
<dbReference type="InterPro" id="IPR026881">
    <property type="entry name" value="WYL_dom"/>
</dbReference>
<dbReference type="AlphaFoldDB" id="A0A511FEG3"/>
<protein>
    <submittedName>
        <fullName evidence="6 7">Transcriptional regulator</fullName>
    </submittedName>
</protein>
<dbReference type="Pfam" id="PF08279">
    <property type="entry name" value="HTH_11"/>
    <property type="match status" value="1"/>
</dbReference>
<evidence type="ECO:0000313" key="8">
    <source>
        <dbReference type="Proteomes" id="UP000321723"/>
    </source>
</evidence>
<evidence type="ECO:0000256" key="1">
    <source>
        <dbReference type="ARBA" id="ARBA00023015"/>
    </source>
</evidence>
<dbReference type="Pfam" id="PF25583">
    <property type="entry name" value="WCX"/>
    <property type="match status" value="1"/>
</dbReference>
<keyword evidence="1" id="KW-0805">Transcription regulation</keyword>
<reference evidence="6 8" key="1">
    <citation type="submission" date="2019-07" db="EMBL/GenBank/DDBJ databases">
        <title>Whole genome shotgun sequence of Cellulomonas hominis NBRC 16055.</title>
        <authorList>
            <person name="Hosoyama A."/>
            <person name="Uohara A."/>
            <person name="Ohji S."/>
            <person name="Ichikawa N."/>
        </authorList>
    </citation>
    <scope>NUCLEOTIDE SEQUENCE [LARGE SCALE GENOMIC DNA]</scope>
    <source>
        <strain evidence="6 8">NBRC 16055</strain>
    </source>
</reference>
<keyword evidence="8" id="KW-1185">Reference proteome</keyword>
<dbReference type="EMBL" id="JACHDN010000001">
    <property type="protein sequence ID" value="MBB5471321.1"/>
    <property type="molecule type" value="Genomic_DNA"/>
</dbReference>
<dbReference type="PROSITE" id="PS00894">
    <property type="entry name" value="HTH_DEOR_1"/>
    <property type="match status" value="1"/>
</dbReference>
<dbReference type="Proteomes" id="UP000564629">
    <property type="component" value="Unassembled WGS sequence"/>
</dbReference>
<reference evidence="7 9" key="2">
    <citation type="submission" date="2020-08" db="EMBL/GenBank/DDBJ databases">
        <title>Sequencing the genomes of 1000 actinobacteria strains.</title>
        <authorList>
            <person name="Klenk H.-P."/>
        </authorList>
    </citation>
    <scope>NUCLEOTIDE SEQUENCE [LARGE SCALE GENOMIC DNA]</scope>
    <source>
        <strain evidence="7 9">DSM 9581</strain>
    </source>
</reference>
<dbReference type="InterPro" id="IPR013196">
    <property type="entry name" value="HTH_11"/>
</dbReference>
<dbReference type="PROSITE" id="PS52050">
    <property type="entry name" value="WYL"/>
    <property type="match status" value="1"/>
</dbReference>
<name>A0A511FEG3_9CELL</name>
<sequence>MSPATTTARLLRLLSLLQTRREWPGPELADRLDVTARTVRRDVDRLRAMGYAVGTTRGSAGGYRLEPGAELPPLLLDEEQVTAIAVALQAVPLLGAGVEDAAERADRTLRRVMPPRLRRRADALRYTALPPATALAAVPATEALLALSAAVRAREVVRFDYGDPDPGPGGTAPLPPRRAEPHHLVAARGRWYLVAWDLDRGDWRLFRADRMALRPHTGARFPARDVPGGDVARFVAARFRGAAPTDDWPCRGTVVLDLPAREVAPFAGDGVVEPVDAGRCRLTTGSWSWPALAASLLRFDARVEVTGPPELAAAFATLAERCREAGSPRATDRRPEPARDGPHPH</sequence>
<keyword evidence="2 7" id="KW-0238">DNA-binding</keyword>
<dbReference type="PIRSF" id="PIRSF016838">
    <property type="entry name" value="PafC"/>
    <property type="match status" value="1"/>
</dbReference>
<dbReference type="InterPro" id="IPR028349">
    <property type="entry name" value="PafC-like"/>
</dbReference>
<dbReference type="EMBL" id="BJVQ01000043">
    <property type="protein sequence ID" value="GEL47631.1"/>
    <property type="molecule type" value="Genomic_DNA"/>
</dbReference>
<evidence type="ECO:0000259" key="5">
    <source>
        <dbReference type="PROSITE" id="PS51000"/>
    </source>
</evidence>
<evidence type="ECO:0000313" key="9">
    <source>
        <dbReference type="Proteomes" id="UP000564629"/>
    </source>
</evidence>
<dbReference type="InterPro" id="IPR036388">
    <property type="entry name" value="WH-like_DNA-bd_sf"/>
</dbReference>
<evidence type="ECO:0000256" key="2">
    <source>
        <dbReference type="ARBA" id="ARBA00023125"/>
    </source>
</evidence>
<dbReference type="PANTHER" id="PTHR34580">
    <property type="match status" value="1"/>
</dbReference>
<dbReference type="GO" id="GO:0003677">
    <property type="term" value="F:DNA binding"/>
    <property type="evidence" value="ECO:0007669"/>
    <property type="project" value="UniProtKB-KW"/>
</dbReference>
<dbReference type="SUPFAM" id="SSF46785">
    <property type="entry name" value="Winged helix' DNA-binding domain"/>
    <property type="match status" value="1"/>
</dbReference>
<evidence type="ECO:0000256" key="4">
    <source>
        <dbReference type="SAM" id="MobiDB-lite"/>
    </source>
</evidence>
<feature type="domain" description="HTH deoR-type" evidence="5">
    <location>
        <begin position="6"/>
        <end position="65"/>
    </location>
</feature>
<dbReference type="RefSeq" id="WP_146838898.1">
    <property type="nucleotide sequence ID" value="NZ_BJVQ01000043.1"/>
</dbReference>
<dbReference type="Gene3D" id="1.10.10.10">
    <property type="entry name" value="Winged helix-like DNA-binding domain superfamily/Winged helix DNA-binding domain"/>
    <property type="match status" value="1"/>
</dbReference>
<gene>
    <name evidence="6" type="ORF">CHO01_27470</name>
    <name evidence="7" type="ORF">HNR08_000057</name>
</gene>
<accession>A0A511FEG3</accession>
<comment type="caution">
    <text evidence="6">The sequence shown here is derived from an EMBL/GenBank/DDBJ whole genome shotgun (WGS) entry which is preliminary data.</text>
</comment>
<dbReference type="InterPro" id="IPR036390">
    <property type="entry name" value="WH_DNA-bd_sf"/>
</dbReference>
<dbReference type="PROSITE" id="PS51000">
    <property type="entry name" value="HTH_DEOR_2"/>
    <property type="match status" value="1"/>
</dbReference>
<dbReference type="OrthoDB" id="8555652at2"/>
<dbReference type="InterPro" id="IPR001034">
    <property type="entry name" value="DeoR_HTH"/>
</dbReference>
<evidence type="ECO:0000313" key="6">
    <source>
        <dbReference type="EMBL" id="GEL47631.1"/>
    </source>
</evidence>
<evidence type="ECO:0000313" key="7">
    <source>
        <dbReference type="EMBL" id="MBB5471321.1"/>
    </source>
</evidence>
<evidence type="ECO:0000256" key="3">
    <source>
        <dbReference type="ARBA" id="ARBA00023163"/>
    </source>
</evidence>
<dbReference type="GO" id="GO:0003700">
    <property type="term" value="F:DNA-binding transcription factor activity"/>
    <property type="evidence" value="ECO:0007669"/>
    <property type="project" value="InterPro"/>
</dbReference>
<feature type="region of interest" description="Disordered" evidence="4">
    <location>
        <begin position="323"/>
        <end position="345"/>
    </location>
</feature>
<dbReference type="Proteomes" id="UP000321723">
    <property type="component" value="Unassembled WGS sequence"/>
</dbReference>
<proteinExistence type="predicted"/>
<keyword evidence="3" id="KW-0804">Transcription</keyword>
<dbReference type="InterPro" id="IPR051534">
    <property type="entry name" value="CBASS_pafABC_assoc_protein"/>
</dbReference>
<dbReference type="PANTHER" id="PTHR34580:SF3">
    <property type="entry name" value="PROTEIN PAFB"/>
    <property type="match status" value="1"/>
</dbReference>
<organism evidence="6 8">
    <name type="scientific">Cellulomonas hominis</name>
    <dbReference type="NCBI Taxonomy" id="156981"/>
    <lineage>
        <taxon>Bacteria</taxon>
        <taxon>Bacillati</taxon>
        <taxon>Actinomycetota</taxon>
        <taxon>Actinomycetes</taxon>
        <taxon>Micrococcales</taxon>
        <taxon>Cellulomonadaceae</taxon>
        <taxon>Cellulomonas</taxon>
    </lineage>
</organism>
<dbReference type="InterPro" id="IPR018356">
    <property type="entry name" value="Tscrpt_reg_HTH_DeoR_CS"/>
</dbReference>